<dbReference type="EC" id="3.1.21.10" evidence="13 14"/>
<dbReference type="GO" id="GO:0003677">
    <property type="term" value="F:DNA binding"/>
    <property type="evidence" value="ECO:0007669"/>
    <property type="project" value="UniProtKB-KW"/>
</dbReference>
<dbReference type="GO" id="GO:0006281">
    <property type="term" value="P:DNA repair"/>
    <property type="evidence" value="ECO:0007669"/>
    <property type="project" value="UniProtKB-UniRule"/>
</dbReference>
<feature type="active site" evidence="13">
    <location>
        <position position="138"/>
    </location>
</feature>
<evidence type="ECO:0000256" key="6">
    <source>
        <dbReference type="ARBA" id="ARBA00022763"/>
    </source>
</evidence>
<dbReference type="GO" id="GO:0005737">
    <property type="term" value="C:cytoplasm"/>
    <property type="evidence" value="ECO:0007669"/>
    <property type="project" value="UniProtKB-SubCell"/>
</dbReference>
<organism evidence="15 16">
    <name type="scientific">Allofrancisella inopinata</name>
    <dbReference type="NCBI Taxonomy" id="1085647"/>
    <lineage>
        <taxon>Bacteria</taxon>
        <taxon>Pseudomonadati</taxon>
        <taxon>Pseudomonadota</taxon>
        <taxon>Gammaproteobacteria</taxon>
        <taxon>Thiotrichales</taxon>
        <taxon>Francisellaceae</taxon>
        <taxon>Allofrancisella</taxon>
    </lineage>
</organism>
<keyword evidence="16" id="KW-1185">Reference proteome</keyword>
<keyword evidence="7 13" id="KW-0378">Hydrolase</keyword>
<dbReference type="Gene3D" id="3.30.420.10">
    <property type="entry name" value="Ribonuclease H-like superfamily/Ribonuclease H"/>
    <property type="match status" value="1"/>
</dbReference>
<evidence type="ECO:0000256" key="12">
    <source>
        <dbReference type="ARBA" id="ARBA00029354"/>
    </source>
</evidence>
<dbReference type="NCBIfam" id="TIGR00228">
    <property type="entry name" value="ruvC"/>
    <property type="match status" value="1"/>
</dbReference>
<evidence type="ECO:0000256" key="11">
    <source>
        <dbReference type="ARBA" id="ARBA00023204"/>
    </source>
</evidence>
<dbReference type="InterPro" id="IPR036397">
    <property type="entry name" value="RNaseH_sf"/>
</dbReference>
<evidence type="ECO:0000313" key="16">
    <source>
        <dbReference type="Proteomes" id="UP000502004"/>
    </source>
</evidence>
<name>A0AAE7CQM6_9GAMM</name>
<dbReference type="GO" id="GO:0000287">
    <property type="term" value="F:magnesium ion binding"/>
    <property type="evidence" value="ECO:0007669"/>
    <property type="project" value="UniProtKB-UniRule"/>
</dbReference>
<dbReference type="HAMAP" id="MF_00034">
    <property type="entry name" value="RuvC"/>
    <property type="match status" value="1"/>
</dbReference>
<protein>
    <recommendedName>
        <fullName evidence="13 14">Crossover junction endodeoxyribonuclease RuvC</fullName>
        <ecNumber evidence="13 14">3.1.21.10</ecNumber>
    </recommendedName>
    <alternativeName>
        <fullName evidence="13">Holliday junction nuclease RuvC</fullName>
    </alternativeName>
    <alternativeName>
        <fullName evidence="13">Holliday junction resolvase RuvC</fullName>
    </alternativeName>
</protein>
<accession>A0AAE7CQM6</accession>
<keyword evidence="3 13" id="KW-0540">Nuclease</keyword>
<dbReference type="Pfam" id="PF02075">
    <property type="entry name" value="RuvC"/>
    <property type="match status" value="1"/>
</dbReference>
<feature type="binding site" evidence="13">
    <location>
        <position position="66"/>
    </location>
    <ligand>
        <name>Mg(2+)</name>
        <dbReference type="ChEBI" id="CHEBI:18420"/>
        <label>2</label>
    </ligand>
</feature>
<dbReference type="Proteomes" id="UP000502004">
    <property type="component" value="Chromosome"/>
</dbReference>
<comment type="subcellular location">
    <subcellularLocation>
        <location evidence="13">Cytoplasm</location>
    </subcellularLocation>
</comment>
<keyword evidence="8 13" id="KW-0460">Magnesium</keyword>
<feature type="active site" evidence="13">
    <location>
        <position position="7"/>
    </location>
</feature>
<dbReference type="EMBL" id="CP038241">
    <property type="protein sequence ID" value="QIV96001.1"/>
    <property type="molecule type" value="Genomic_DNA"/>
</dbReference>
<dbReference type="InterPro" id="IPR012337">
    <property type="entry name" value="RNaseH-like_sf"/>
</dbReference>
<feature type="binding site" evidence="13">
    <location>
        <position position="138"/>
    </location>
    <ligand>
        <name>Mg(2+)</name>
        <dbReference type="ChEBI" id="CHEBI:18420"/>
        <label>1</label>
    </ligand>
</feature>
<feature type="binding site" evidence="13">
    <location>
        <position position="7"/>
    </location>
    <ligand>
        <name>Mg(2+)</name>
        <dbReference type="ChEBI" id="CHEBI:18420"/>
        <label>1</label>
    </ligand>
</feature>
<keyword evidence="4 13" id="KW-0479">Metal-binding</keyword>
<sequence>MVILGIDPGSRITGFGVIKAQDNKLYYVASGCIRITEVTIANRLKQIADGITEVINTYVPTESAIEQIFMFQNPTGALKLGQARGVAMCTLAINGLGVSEYSAKQIKQAVVGTGAAAKSQVQHMVQSLLGLSKKPPEDAADALAIAICHYHSSKSLAKIVGASRVAQKRIK</sequence>
<evidence type="ECO:0000256" key="7">
    <source>
        <dbReference type="ARBA" id="ARBA00022801"/>
    </source>
</evidence>
<evidence type="ECO:0000256" key="14">
    <source>
        <dbReference type="NCBIfam" id="TIGR00228"/>
    </source>
</evidence>
<gene>
    <name evidence="13 15" type="primary">ruvC</name>
    <name evidence="15" type="ORF">E4K63_03810</name>
</gene>
<keyword evidence="10 13" id="KW-0233">DNA recombination</keyword>
<dbReference type="PANTHER" id="PTHR30194:SF3">
    <property type="entry name" value="CROSSOVER JUNCTION ENDODEOXYRIBONUCLEASE RUVC"/>
    <property type="match status" value="1"/>
</dbReference>
<dbReference type="NCBIfam" id="NF000711">
    <property type="entry name" value="PRK00039.2-1"/>
    <property type="match status" value="1"/>
</dbReference>
<evidence type="ECO:0000256" key="3">
    <source>
        <dbReference type="ARBA" id="ARBA00022722"/>
    </source>
</evidence>
<dbReference type="RefSeq" id="WP_133940734.1">
    <property type="nucleotide sequence ID" value="NZ_CP038241.1"/>
</dbReference>
<dbReference type="FunFam" id="3.30.420.10:FF:000002">
    <property type="entry name" value="Crossover junction endodeoxyribonuclease RuvC"/>
    <property type="match status" value="1"/>
</dbReference>
<keyword evidence="6 13" id="KW-0227">DNA damage</keyword>
<dbReference type="InterPro" id="IPR020563">
    <property type="entry name" value="X-over_junc_endoDNase_Mg_BS"/>
</dbReference>
<proteinExistence type="inferred from homology"/>
<evidence type="ECO:0000256" key="5">
    <source>
        <dbReference type="ARBA" id="ARBA00022759"/>
    </source>
</evidence>
<comment type="subunit">
    <text evidence="13">Homodimer which binds Holliday junction (HJ) DNA. The HJ becomes 2-fold symmetrical on binding to RuvC with unstacked arms; it has a different conformation from HJ DNA in complex with RuvA. In the full resolvosome a probable DNA-RuvA(4)-RuvB(12)-RuvC(2) complex forms which resolves the HJ.</text>
</comment>
<evidence type="ECO:0000256" key="9">
    <source>
        <dbReference type="ARBA" id="ARBA00023125"/>
    </source>
</evidence>
<dbReference type="KEGG" id="aii:E4K63_03810"/>
<reference evidence="15 16" key="1">
    <citation type="submission" date="2019-03" db="EMBL/GenBank/DDBJ databases">
        <title>Complete Genome Sequence of Allofrancisella inopinata Strain SYSU YG23 Isolated from Water-Cooling Systems in China.</title>
        <authorList>
            <person name="Ohrman C."/>
            <person name="Uneklint I."/>
            <person name="Sjodin A."/>
        </authorList>
    </citation>
    <scope>NUCLEOTIDE SEQUENCE [LARGE SCALE GENOMIC DNA]</scope>
    <source>
        <strain evidence="15 16">SYSU YG23</strain>
    </source>
</reference>
<dbReference type="GO" id="GO:0006310">
    <property type="term" value="P:DNA recombination"/>
    <property type="evidence" value="ECO:0007669"/>
    <property type="project" value="UniProtKB-UniRule"/>
</dbReference>
<comment type="function">
    <text evidence="13">The RuvA-RuvB-RuvC complex processes Holliday junction (HJ) DNA during genetic recombination and DNA repair. Endonuclease that resolves HJ intermediates. Cleaves cruciform DNA by making single-stranded nicks across the HJ at symmetrical positions within the homologous arms, yielding a 5'-phosphate and a 3'-hydroxyl group; requires a central core of homology in the junction. The consensus cleavage sequence is 5'-(A/T)TT(C/G)-3'. Cleavage occurs on the 3'-side of the TT dinucleotide at the point of strand exchange. HJ branch migration catalyzed by RuvA-RuvB allows RuvC to scan DNA until it finds its consensus sequence, where it cleaves and resolves the cruciform DNA.</text>
</comment>
<dbReference type="GO" id="GO:0048476">
    <property type="term" value="C:Holliday junction resolvase complex"/>
    <property type="evidence" value="ECO:0007669"/>
    <property type="project" value="UniProtKB-UniRule"/>
</dbReference>
<comment type="cofactor">
    <cofactor evidence="13">
        <name>Mg(2+)</name>
        <dbReference type="ChEBI" id="CHEBI:18420"/>
    </cofactor>
    <text evidence="13">Binds 2 Mg(2+) ion per subunit.</text>
</comment>
<evidence type="ECO:0000313" key="15">
    <source>
        <dbReference type="EMBL" id="QIV96001.1"/>
    </source>
</evidence>
<evidence type="ECO:0000256" key="13">
    <source>
        <dbReference type="HAMAP-Rule" id="MF_00034"/>
    </source>
</evidence>
<dbReference type="InterPro" id="IPR002176">
    <property type="entry name" value="X-over_junc_endoDNase_RuvC"/>
</dbReference>
<dbReference type="AlphaFoldDB" id="A0AAE7CQM6"/>
<keyword evidence="11 13" id="KW-0234">DNA repair</keyword>
<dbReference type="PRINTS" id="PR00696">
    <property type="entry name" value="RSOLVASERUVC"/>
</dbReference>
<evidence type="ECO:0000256" key="10">
    <source>
        <dbReference type="ARBA" id="ARBA00023172"/>
    </source>
</evidence>
<feature type="active site" evidence="13">
    <location>
        <position position="66"/>
    </location>
</feature>
<keyword evidence="9 13" id="KW-0238">DNA-binding</keyword>
<dbReference type="CDD" id="cd16962">
    <property type="entry name" value="RuvC"/>
    <property type="match status" value="1"/>
</dbReference>
<dbReference type="PANTHER" id="PTHR30194">
    <property type="entry name" value="CROSSOVER JUNCTION ENDODEOXYRIBONUCLEASE RUVC"/>
    <property type="match status" value="1"/>
</dbReference>
<dbReference type="GO" id="GO:0008821">
    <property type="term" value="F:crossover junction DNA endonuclease activity"/>
    <property type="evidence" value="ECO:0007669"/>
    <property type="project" value="UniProtKB-UniRule"/>
</dbReference>
<dbReference type="SUPFAM" id="SSF53098">
    <property type="entry name" value="Ribonuclease H-like"/>
    <property type="match status" value="1"/>
</dbReference>
<evidence type="ECO:0000256" key="1">
    <source>
        <dbReference type="ARBA" id="ARBA00009518"/>
    </source>
</evidence>
<comment type="similarity">
    <text evidence="1 13">Belongs to the RuvC family.</text>
</comment>
<keyword evidence="5 13" id="KW-0255">Endonuclease</keyword>
<evidence type="ECO:0000256" key="8">
    <source>
        <dbReference type="ARBA" id="ARBA00022842"/>
    </source>
</evidence>
<evidence type="ECO:0000256" key="2">
    <source>
        <dbReference type="ARBA" id="ARBA00022490"/>
    </source>
</evidence>
<keyword evidence="2 13" id="KW-0963">Cytoplasm</keyword>
<comment type="catalytic activity">
    <reaction evidence="12 13">
        <text>Endonucleolytic cleavage at a junction such as a reciprocal single-stranded crossover between two homologous DNA duplexes (Holliday junction).</text>
        <dbReference type="EC" id="3.1.21.10"/>
    </reaction>
</comment>
<evidence type="ECO:0000256" key="4">
    <source>
        <dbReference type="ARBA" id="ARBA00022723"/>
    </source>
</evidence>
<dbReference type="PROSITE" id="PS01321">
    <property type="entry name" value="RUVC"/>
    <property type="match status" value="1"/>
</dbReference>